<dbReference type="STRING" id="418784.A0A2P7YH39"/>
<proteinExistence type="inferred from homology"/>
<dbReference type="GO" id="GO:0032991">
    <property type="term" value="C:protein-containing complex"/>
    <property type="evidence" value="ECO:0007669"/>
    <property type="project" value="TreeGrafter"/>
</dbReference>
<evidence type="ECO:0000256" key="2">
    <source>
        <dbReference type="ARBA" id="ARBA00022691"/>
    </source>
</evidence>
<sequence>MDLSRCLQPVDLSAIDDHVFELHVTHHPPDAQTLGYVDKSTDKLHLSLASGDEVTIQQSRSSLSGQALSTGFVCWQLARYLVDWLLDEGCPFSGFFRTPDIKVLELGAGVSALLAAVLGPKCKKYVATDQKPLLKLMRLNFEENVVSRRWTSRTLEWLQTGKASDTSIDIVELDWEKHDLHEIFDLLDGFPDLVIATDTIYNEYLVPFFVETLAALMGPASKALVTVQLRDESITTRFVEQLAAHSLCVYTIEDQYLPKALLAGFAVYYITK</sequence>
<keyword evidence="2" id="KW-0949">S-adenosyl-L-methionine</keyword>
<evidence type="ECO:0000256" key="1">
    <source>
        <dbReference type="ARBA" id="ARBA00022603"/>
    </source>
</evidence>
<organism evidence="5 6">
    <name type="scientific">Candidozyma pseudohaemuli</name>
    <dbReference type="NCBI Taxonomy" id="418784"/>
    <lineage>
        <taxon>Eukaryota</taxon>
        <taxon>Fungi</taxon>
        <taxon>Dikarya</taxon>
        <taxon>Ascomycota</taxon>
        <taxon>Saccharomycotina</taxon>
        <taxon>Pichiomycetes</taxon>
        <taxon>Metschnikowiaceae</taxon>
        <taxon>Candidozyma</taxon>
    </lineage>
</organism>
<dbReference type="GO" id="GO:0005829">
    <property type="term" value="C:cytosol"/>
    <property type="evidence" value="ECO:0007669"/>
    <property type="project" value="TreeGrafter"/>
</dbReference>
<evidence type="ECO:0000313" key="6">
    <source>
        <dbReference type="Proteomes" id="UP000241107"/>
    </source>
</evidence>
<dbReference type="GO" id="GO:0008757">
    <property type="term" value="F:S-adenosylmethionine-dependent methyltransferase activity"/>
    <property type="evidence" value="ECO:0007669"/>
    <property type="project" value="UniProtKB-ARBA"/>
</dbReference>
<dbReference type="OrthoDB" id="2529286at2759"/>
<evidence type="ECO:0000313" key="5">
    <source>
        <dbReference type="EMBL" id="PSK35281.1"/>
    </source>
</evidence>
<keyword evidence="1" id="KW-0808">Transferase</keyword>
<reference evidence="5 6" key="1">
    <citation type="submission" date="2018-03" db="EMBL/GenBank/DDBJ databases">
        <title>Candida pseudohaemulonii genome assembly and annotation.</title>
        <authorList>
            <person name="Munoz J.F."/>
            <person name="Gade L.G."/>
            <person name="Chow N.A."/>
            <person name="Litvintseva A.P."/>
            <person name="Loparev V.N."/>
            <person name="Cuomo C.A."/>
        </authorList>
    </citation>
    <scope>NUCLEOTIDE SEQUENCE [LARGE SCALE GENOMIC DNA]</scope>
    <source>
        <strain evidence="5 6">B12108</strain>
    </source>
</reference>
<dbReference type="GeneID" id="36568126"/>
<name>A0A2P7YH39_9ASCO</name>
<dbReference type="Proteomes" id="UP000241107">
    <property type="component" value="Unassembled WGS sequence"/>
</dbReference>
<dbReference type="PANTHER" id="PTHR14614:SF109">
    <property type="entry name" value="RIBOSOMAL LYSINE N-METHYLTRANSFERASE 5"/>
    <property type="match status" value="1"/>
</dbReference>
<comment type="caution">
    <text evidence="5">The sequence shown here is derived from an EMBL/GenBank/DDBJ whole genome shotgun (WGS) entry which is preliminary data.</text>
</comment>
<comment type="similarity">
    <text evidence="3">Belongs to the class I-like SAM-binding methyltransferase superfamily. RKM5 family.</text>
</comment>
<accession>A0A2P7YH39</accession>
<dbReference type="Gene3D" id="3.40.50.150">
    <property type="entry name" value="Vaccinia Virus protein VP39"/>
    <property type="match status" value="1"/>
</dbReference>
<dbReference type="RefSeq" id="XP_024711806.1">
    <property type="nucleotide sequence ID" value="XM_024860056.1"/>
</dbReference>
<dbReference type="InterPro" id="IPR029063">
    <property type="entry name" value="SAM-dependent_MTases_sf"/>
</dbReference>
<evidence type="ECO:0000256" key="3">
    <source>
        <dbReference type="ARBA" id="ARBA00038458"/>
    </source>
</evidence>
<keyword evidence="1" id="KW-0489">Methyltransferase</keyword>
<dbReference type="Pfam" id="PF10294">
    <property type="entry name" value="Methyltransf_16"/>
    <property type="match status" value="1"/>
</dbReference>
<keyword evidence="6" id="KW-1185">Reference proteome</keyword>
<dbReference type="SUPFAM" id="SSF53335">
    <property type="entry name" value="S-adenosyl-L-methionine-dependent methyltransferases"/>
    <property type="match status" value="1"/>
</dbReference>
<protein>
    <recommendedName>
        <fullName evidence="4">Ribosomal lysine N-methyltransferase 5</fullName>
    </recommendedName>
</protein>
<gene>
    <name evidence="5" type="ORF">C7M61_004739</name>
</gene>
<dbReference type="InterPro" id="IPR019410">
    <property type="entry name" value="Methyltransf_16"/>
</dbReference>
<dbReference type="AlphaFoldDB" id="A0A2P7YH39"/>
<dbReference type="GO" id="GO:0032259">
    <property type="term" value="P:methylation"/>
    <property type="evidence" value="ECO:0007669"/>
    <property type="project" value="UniProtKB-KW"/>
</dbReference>
<evidence type="ECO:0000256" key="4">
    <source>
        <dbReference type="ARBA" id="ARBA00039932"/>
    </source>
</evidence>
<dbReference type="VEuPathDB" id="FungiDB:C7M61_004739"/>
<dbReference type="EMBL" id="PYFQ01000017">
    <property type="protein sequence ID" value="PSK35281.1"/>
    <property type="molecule type" value="Genomic_DNA"/>
</dbReference>
<dbReference type="PANTHER" id="PTHR14614">
    <property type="entry name" value="HEPATOCELLULAR CARCINOMA-ASSOCIATED ANTIGEN"/>
    <property type="match status" value="1"/>
</dbReference>